<dbReference type="Proteomes" id="UP001154114">
    <property type="component" value="Chromosome 19"/>
</dbReference>
<accession>A0A9N8KX05</accession>
<name>A0A9N8KX05_CHRIL</name>
<evidence type="ECO:0000313" key="2">
    <source>
        <dbReference type="Proteomes" id="UP001154114"/>
    </source>
</evidence>
<gene>
    <name evidence="1" type="ORF">CINC_LOCUS5136</name>
</gene>
<keyword evidence="2" id="KW-1185">Reference proteome</keyword>
<proteinExistence type="predicted"/>
<sequence length="213" mass="23023">MSAACSASSSRRSLSCASRCSTISSRRHAYLDRHFFNLCVLWSTSCCSVVKVLVTMVAVSSSSSIFCCISTSRFLRSAISLLRCSRMSCVSLRLLSRSFPPPPCTSLSSSARIWCSSSSVLFFSCSMVDSASMFSFSILTVSSSELSAGVGRGLAGRLGFLSTTRRCSMSVRRRSISAWYSRSLASFGSSLRTGLFFIALARCAYRSVVMVSS</sequence>
<dbReference type="AlphaFoldDB" id="A0A9N8KX05"/>
<organism evidence="1 2">
    <name type="scientific">Chrysodeixis includens</name>
    <name type="common">Soybean looper</name>
    <name type="synonym">Pseudoplusia includens</name>
    <dbReference type="NCBI Taxonomy" id="689277"/>
    <lineage>
        <taxon>Eukaryota</taxon>
        <taxon>Metazoa</taxon>
        <taxon>Ecdysozoa</taxon>
        <taxon>Arthropoda</taxon>
        <taxon>Hexapoda</taxon>
        <taxon>Insecta</taxon>
        <taxon>Pterygota</taxon>
        <taxon>Neoptera</taxon>
        <taxon>Endopterygota</taxon>
        <taxon>Lepidoptera</taxon>
        <taxon>Glossata</taxon>
        <taxon>Ditrysia</taxon>
        <taxon>Noctuoidea</taxon>
        <taxon>Noctuidae</taxon>
        <taxon>Plusiinae</taxon>
        <taxon>Chrysodeixis</taxon>
    </lineage>
</organism>
<evidence type="ECO:0000313" key="1">
    <source>
        <dbReference type="EMBL" id="CAD0203486.1"/>
    </source>
</evidence>
<reference evidence="1" key="1">
    <citation type="submission" date="2021-12" db="EMBL/GenBank/DDBJ databases">
        <authorList>
            <person name="King R."/>
        </authorList>
    </citation>
    <scope>NUCLEOTIDE SEQUENCE</scope>
</reference>
<protein>
    <submittedName>
        <fullName evidence="1">Uncharacterized protein</fullName>
    </submittedName>
</protein>
<dbReference type="EMBL" id="LR824022">
    <property type="protein sequence ID" value="CAD0203486.1"/>
    <property type="molecule type" value="Genomic_DNA"/>
</dbReference>